<dbReference type="Proteomes" id="UP001247620">
    <property type="component" value="Unassembled WGS sequence"/>
</dbReference>
<evidence type="ECO:0000313" key="3">
    <source>
        <dbReference type="Proteomes" id="UP001247620"/>
    </source>
</evidence>
<sequence length="33" mass="3782">MQKHILIVYLLVACSVAGILVKSFIKNRYFKKG</sequence>
<proteinExistence type="predicted"/>
<dbReference type="EMBL" id="JAVDUU010000001">
    <property type="protein sequence ID" value="MDR6941085.1"/>
    <property type="molecule type" value="Genomic_DNA"/>
</dbReference>
<evidence type="ECO:0000313" key="2">
    <source>
        <dbReference type="EMBL" id="MDR6941085.1"/>
    </source>
</evidence>
<keyword evidence="1" id="KW-1133">Transmembrane helix</keyword>
<evidence type="ECO:0000256" key="1">
    <source>
        <dbReference type="SAM" id="Phobius"/>
    </source>
</evidence>
<comment type="caution">
    <text evidence="2">The sequence shown here is derived from an EMBL/GenBank/DDBJ whole genome shotgun (WGS) entry which is preliminary data.</text>
</comment>
<keyword evidence="1" id="KW-0472">Membrane</keyword>
<keyword evidence="1" id="KW-0812">Transmembrane</keyword>
<feature type="transmembrane region" description="Helical" evidence="1">
    <location>
        <begin position="6"/>
        <end position="25"/>
    </location>
</feature>
<gene>
    <name evidence="2" type="ORF">J2W55_000913</name>
</gene>
<name>A0ABU1T8E4_9SPHI</name>
<reference evidence="2 3" key="1">
    <citation type="submission" date="2023-07" db="EMBL/GenBank/DDBJ databases">
        <title>Sorghum-associated microbial communities from plants grown in Nebraska, USA.</title>
        <authorList>
            <person name="Schachtman D."/>
        </authorList>
    </citation>
    <scope>NUCLEOTIDE SEQUENCE [LARGE SCALE GENOMIC DNA]</scope>
    <source>
        <strain evidence="2 3">3262</strain>
    </source>
</reference>
<organism evidence="2 3">
    <name type="scientific">Mucilaginibacter pocheonensis</name>
    <dbReference type="NCBI Taxonomy" id="398050"/>
    <lineage>
        <taxon>Bacteria</taxon>
        <taxon>Pseudomonadati</taxon>
        <taxon>Bacteroidota</taxon>
        <taxon>Sphingobacteriia</taxon>
        <taxon>Sphingobacteriales</taxon>
        <taxon>Sphingobacteriaceae</taxon>
        <taxon>Mucilaginibacter</taxon>
    </lineage>
</organism>
<accession>A0ABU1T8E4</accession>
<keyword evidence="3" id="KW-1185">Reference proteome</keyword>
<protein>
    <submittedName>
        <fullName evidence="2">Uncharacterized protein YneF (UPF0154 family)</fullName>
    </submittedName>
</protein>